<keyword evidence="8" id="KW-0411">Iron-sulfur</keyword>
<dbReference type="InterPro" id="IPR050584">
    <property type="entry name" value="Cholesterol_7-desaturase"/>
</dbReference>
<evidence type="ECO:0000259" key="11">
    <source>
        <dbReference type="PROSITE" id="PS51296"/>
    </source>
</evidence>
<sequence length="478" mass="52158">MMFCGGALLIFVGCHGLFLVASPAARCTTTTTTLRSTAAAASSSTTSTFQWSHHWYPVMPLSYANDKRPNAFELLGKRLVLWKSNETWSCVADACPHRLAPLSCGSVTKRGALTCRFHGWSFGADGACMEIPNAIDPVDPSLSCAEAFPVREVGGLLWVWPDSKSALAAAAASVALPPSPPTEWVMTTPPVSYESMLENSMDPSHAPFLHEFAKDRMIPMSSVSVGRDDATGFTIFHNGYREANEGMLATRNFVAPSLVDVTYKLPTGKIQHYPVFFTPSNPLETRVIAGLGALSLAKWLPRWCADFLHVLLFTRDALWKFNDQDRLVMMGQDVAQLAEGKTQAAHTGRTTPSDVGVEVFKRWIDRSGKPFAPGTSSSQLANFDETRSRWYVHGRHCPSCQRGLAFIDASRKLFGRLGLLAAAAAAVLVTVGRTYPAVYAIVAALAAYGTSRYADQLQAALFGKQKELWIPQVYRQPA</sequence>
<dbReference type="PROSITE" id="PS51296">
    <property type="entry name" value="RIESKE"/>
    <property type="match status" value="1"/>
</dbReference>
<feature type="signal peptide" evidence="10">
    <location>
        <begin position="1"/>
        <end position="16"/>
    </location>
</feature>
<dbReference type="AlphaFoldDB" id="A0AAD7UA94"/>
<dbReference type="InterPro" id="IPR036922">
    <property type="entry name" value="Rieske_2Fe-2S_sf"/>
</dbReference>
<comment type="subcellular location">
    <subcellularLocation>
        <location evidence="1">Membrane</location>
    </subcellularLocation>
</comment>
<dbReference type="SUPFAM" id="SSF50022">
    <property type="entry name" value="ISP domain"/>
    <property type="match status" value="1"/>
</dbReference>
<proteinExistence type="predicted"/>
<dbReference type="PANTHER" id="PTHR21266:SF32">
    <property type="entry name" value="CHOLESTEROL 7-DESATURASE NVD"/>
    <property type="match status" value="1"/>
</dbReference>
<evidence type="ECO:0000256" key="3">
    <source>
        <dbReference type="ARBA" id="ARBA00022714"/>
    </source>
</evidence>
<comment type="caution">
    <text evidence="12">The sequence shown here is derived from an EMBL/GenBank/DDBJ whole genome shotgun (WGS) entry which is preliminary data.</text>
</comment>
<dbReference type="GO" id="GO:0016491">
    <property type="term" value="F:oxidoreductase activity"/>
    <property type="evidence" value="ECO:0007669"/>
    <property type="project" value="UniProtKB-KW"/>
</dbReference>
<dbReference type="GO" id="GO:0051537">
    <property type="term" value="F:2 iron, 2 sulfur cluster binding"/>
    <property type="evidence" value="ECO:0007669"/>
    <property type="project" value="UniProtKB-KW"/>
</dbReference>
<evidence type="ECO:0000256" key="6">
    <source>
        <dbReference type="ARBA" id="ARBA00023002"/>
    </source>
</evidence>
<dbReference type="GO" id="GO:0046872">
    <property type="term" value="F:metal ion binding"/>
    <property type="evidence" value="ECO:0007669"/>
    <property type="project" value="UniProtKB-KW"/>
</dbReference>
<dbReference type="Proteomes" id="UP001230188">
    <property type="component" value="Unassembled WGS sequence"/>
</dbReference>
<dbReference type="GO" id="GO:0016020">
    <property type="term" value="C:membrane"/>
    <property type="evidence" value="ECO:0007669"/>
    <property type="project" value="UniProtKB-SubCell"/>
</dbReference>
<feature type="domain" description="Rieske" evidence="11">
    <location>
        <begin position="55"/>
        <end position="159"/>
    </location>
</feature>
<evidence type="ECO:0000256" key="7">
    <source>
        <dbReference type="ARBA" id="ARBA00023004"/>
    </source>
</evidence>
<keyword evidence="10" id="KW-0732">Signal</keyword>
<keyword evidence="6" id="KW-0560">Oxidoreductase</keyword>
<evidence type="ECO:0000256" key="4">
    <source>
        <dbReference type="ARBA" id="ARBA00022723"/>
    </source>
</evidence>
<accession>A0AAD7UA94</accession>
<evidence type="ECO:0000256" key="1">
    <source>
        <dbReference type="ARBA" id="ARBA00004370"/>
    </source>
</evidence>
<dbReference type="InterPro" id="IPR017941">
    <property type="entry name" value="Rieske_2Fe-2S"/>
</dbReference>
<reference evidence="12" key="1">
    <citation type="submission" date="2023-01" db="EMBL/GenBank/DDBJ databases">
        <title>Metagenome sequencing of chrysophaentin producing Chrysophaeum taylorii.</title>
        <authorList>
            <person name="Davison J."/>
            <person name="Bewley C."/>
        </authorList>
    </citation>
    <scope>NUCLEOTIDE SEQUENCE</scope>
    <source>
        <strain evidence="12">NIES-1699</strain>
    </source>
</reference>
<keyword evidence="9" id="KW-0472">Membrane</keyword>
<evidence type="ECO:0000256" key="8">
    <source>
        <dbReference type="ARBA" id="ARBA00023014"/>
    </source>
</evidence>
<keyword evidence="5" id="KW-1133">Transmembrane helix</keyword>
<evidence type="ECO:0000256" key="5">
    <source>
        <dbReference type="ARBA" id="ARBA00022989"/>
    </source>
</evidence>
<evidence type="ECO:0000313" key="12">
    <source>
        <dbReference type="EMBL" id="KAJ8601085.1"/>
    </source>
</evidence>
<keyword evidence="7" id="KW-0408">Iron</keyword>
<keyword evidence="2" id="KW-0812">Transmembrane</keyword>
<feature type="chain" id="PRO_5041975725" description="Rieske domain-containing protein" evidence="10">
    <location>
        <begin position="17"/>
        <end position="478"/>
    </location>
</feature>
<dbReference type="PANTHER" id="PTHR21266">
    <property type="entry name" value="IRON-SULFUR DOMAIN CONTAINING PROTEIN"/>
    <property type="match status" value="1"/>
</dbReference>
<dbReference type="Pfam" id="PF00355">
    <property type="entry name" value="Rieske"/>
    <property type="match status" value="1"/>
</dbReference>
<dbReference type="SUPFAM" id="SSF55961">
    <property type="entry name" value="Bet v1-like"/>
    <property type="match status" value="1"/>
</dbReference>
<keyword evidence="4" id="KW-0479">Metal-binding</keyword>
<evidence type="ECO:0000256" key="10">
    <source>
        <dbReference type="SAM" id="SignalP"/>
    </source>
</evidence>
<keyword evidence="3" id="KW-0001">2Fe-2S</keyword>
<evidence type="ECO:0000313" key="13">
    <source>
        <dbReference type="Proteomes" id="UP001230188"/>
    </source>
</evidence>
<evidence type="ECO:0000256" key="2">
    <source>
        <dbReference type="ARBA" id="ARBA00022692"/>
    </source>
</evidence>
<evidence type="ECO:0000256" key="9">
    <source>
        <dbReference type="ARBA" id="ARBA00023136"/>
    </source>
</evidence>
<organism evidence="12 13">
    <name type="scientific">Chrysophaeum taylorii</name>
    <dbReference type="NCBI Taxonomy" id="2483200"/>
    <lineage>
        <taxon>Eukaryota</taxon>
        <taxon>Sar</taxon>
        <taxon>Stramenopiles</taxon>
        <taxon>Ochrophyta</taxon>
        <taxon>Pelagophyceae</taxon>
        <taxon>Pelagomonadales</taxon>
        <taxon>Pelagomonadaceae</taxon>
        <taxon>Chrysophaeum</taxon>
    </lineage>
</organism>
<dbReference type="Gene3D" id="2.102.10.10">
    <property type="entry name" value="Rieske [2Fe-2S] iron-sulphur domain"/>
    <property type="match status" value="1"/>
</dbReference>
<gene>
    <name evidence="12" type="ORF">CTAYLR_007820</name>
</gene>
<protein>
    <recommendedName>
        <fullName evidence="11">Rieske domain-containing protein</fullName>
    </recommendedName>
</protein>
<dbReference type="GO" id="GO:0005737">
    <property type="term" value="C:cytoplasm"/>
    <property type="evidence" value="ECO:0007669"/>
    <property type="project" value="TreeGrafter"/>
</dbReference>
<keyword evidence="13" id="KW-1185">Reference proteome</keyword>
<dbReference type="EMBL" id="JAQMWT010000453">
    <property type="protein sequence ID" value="KAJ8601085.1"/>
    <property type="molecule type" value="Genomic_DNA"/>
</dbReference>
<name>A0AAD7UA94_9STRA</name>